<evidence type="ECO:0000313" key="2">
    <source>
        <dbReference type="EMBL" id="KAE8340081.1"/>
    </source>
</evidence>
<proteinExistence type="predicted"/>
<gene>
    <name evidence="2" type="ORF">BDV24DRAFT_134604</name>
</gene>
<sequence length="58" mass="6617">MEEDGGIRKSCLMRIRLLRVHVVLLLGYFSRIIDTILFLTTLLNDSSYQTDVQLCGVS</sequence>
<keyword evidence="1" id="KW-0472">Membrane</keyword>
<dbReference type="Proteomes" id="UP000325558">
    <property type="component" value="Unassembled WGS sequence"/>
</dbReference>
<organism evidence="2">
    <name type="scientific">Aspergillus arachidicola</name>
    <dbReference type="NCBI Taxonomy" id="656916"/>
    <lineage>
        <taxon>Eukaryota</taxon>
        <taxon>Fungi</taxon>
        <taxon>Dikarya</taxon>
        <taxon>Ascomycota</taxon>
        <taxon>Pezizomycotina</taxon>
        <taxon>Eurotiomycetes</taxon>
        <taxon>Eurotiomycetidae</taxon>
        <taxon>Eurotiales</taxon>
        <taxon>Aspergillaceae</taxon>
        <taxon>Aspergillus</taxon>
        <taxon>Aspergillus subgen. Circumdati</taxon>
    </lineage>
</organism>
<keyword evidence="1" id="KW-0812">Transmembrane</keyword>
<keyword evidence="1" id="KW-1133">Transmembrane helix</keyword>
<accession>A0A5N6Y3P3</accession>
<protein>
    <submittedName>
        <fullName evidence="2">Uncharacterized protein</fullName>
    </submittedName>
</protein>
<evidence type="ECO:0000256" key="1">
    <source>
        <dbReference type="SAM" id="Phobius"/>
    </source>
</evidence>
<reference evidence="2" key="1">
    <citation type="submission" date="2019-04" db="EMBL/GenBank/DDBJ databases">
        <title>Friends and foes A comparative genomics study of 23 Aspergillus species from section Flavi.</title>
        <authorList>
            <consortium name="DOE Joint Genome Institute"/>
            <person name="Kjaerbolling I."/>
            <person name="Vesth T."/>
            <person name="Frisvad J.C."/>
            <person name="Nybo J.L."/>
            <person name="Theobald S."/>
            <person name="Kildgaard S."/>
            <person name="Isbrandt T."/>
            <person name="Kuo A."/>
            <person name="Sato A."/>
            <person name="Lyhne E.K."/>
            <person name="Kogle M.E."/>
            <person name="Wiebenga A."/>
            <person name="Kun R.S."/>
            <person name="Lubbers R.J."/>
            <person name="Makela M.R."/>
            <person name="Barry K."/>
            <person name="Chovatia M."/>
            <person name="Clum A."/>
            <person name="Daum C."/>
            <person name="Haridas S."/>
            <person name="He G."/>
            <person name="LaButti K."/>
            <person name="Lipzen A."/>
            <person name="Mondo S."/>
            <person name="Riley R."/>
            <person name="Salamov A."/>
            <person name="Simmons B.A."/>
            <person name="Magnuson J.K."/>
            <person name="Henrissat B."/>
            <person name="Mortensen U.H."/>
            <person name="Larsen T.O."/>
            <person name="Devries R.P."/>
            <person name="Grigoriev I.V."/>
            <person name="Machida M."/>
            <person name="Baker S.E."/>
            <person name="Andersen M.R."/>
        </authorList>
    </citation>
    <scope>NUCLEOTIDE SEQUENCE</scope>
    <source>
        <strain evidence="2">CBS 117612</strain>
    </source>
</reference>
<dbReference type="EMBL" id="ML737151">
    <property type="protein sequence ID" value="KAE8340081.1"/>
    <property type="molecule type" value="Genomic_DNA"/>
</dbReference>
<dbReference type="AlphaFoldDB" id="A0A5N6Y3P3"/>
<feature type="transmembrane region" description="Helical" evidence="1">
    <location>
        <begin position="20"/>
        <end position="43"/>
    </location>
</feature>
<name>A0A5N6Y3P3_9EURO</name>